<feature type="domain" description="Ppx/GppA phosphatase N-terminal" evidence="1">
    <location>
        <begin position="48"/>
        <end position="330"/>
    </location>
</feature>
<dbReference type="RefSeq" id="WP_344720022.1">
    <property type="nucleotide sequence ID" value="NZ_BAAAYG010000005.1"/>
</dbReference>
<dbReference type="Pfam" id="PF02541">
    <property type="entry name" value="Ppx-GppA"/>
    <property type="match status" value="1"/>
</dbReference>
<dbReference type="CDD" id="cd24119">
    <property type="entry name" value="ASKHA_NBD_MtPPX2-like"/>
    <property type="match status" value="1"/>
</dbReference>
<dbReference type="InterPro" id="IPR003695">
    <property type="entry name" value="Ppx_GppA_N"/>
</dbReference>
<dbReference type="PANTHER" id="PTHR30005">
    <property type="entry name" value="EXOPOLYPHOSPHATASE"/>
    <property type="match status" value="1"/>
</dbReference>
<sequence length="342" mass="36712">MRVAAIDCGTNSIRLLIADVGRRPEEERTEPHDPYGHRLGCPVRTSPLTDVVRQMIVVRLGEDVDSAGRFSEAALERTFAAVDQYAALIRRHDVEAVRFVATSATRDAANRDVFIQGVKERLGVEPEVIRGGEEAGLSFAGASSLLDPDPARKVLVVDLGGGSTEFVLGTSAGMTHSISTDMGCVRFTERHLHSDPPEETETSMASFETLSFLEDVSQVMPLDETDVVIGVAGTVTTVTAHALGLEDYDPDLIHGAEIDLDRYQQSVDQLLTASRDARAHMPFMHPGRVDVIGAGALIWGTILDYVNTVTDGRVTSAVASEHDILDGIALSLAAGREPQVAG</sequence>
<dbReference type="InterPro" id="IPR050273">
    <property type="entry name" value="GppA/Ppx_hydrolase"/>
</dbReference>
<dbReference type="Proteomes" id="UP001501736">
    <property type="component" value="Unassembled WGS sequence"/>
</dbReference>
<evidence type="ECO:0000259" key="1">
    <source>
        <dbReference type="Pfam" id="PF02541"/>
    </source>
</evidence>
<keyword evidence="3" id="KW-1185">Reference proteome</keyword>
<accession>A0ABP6RFR0</accession>
<reference evidence="3" key="1">
    <citation type="journal article" date="2019" name="Int. J. Syst. Evol. Microbiol.">
        <title>The Global Catalogue of Microorganisms (GCM) 10K type strain sequencing project: providing services to taxonomists for standard genome sequencing and annotation.</title>
        <authorList>
            <consortium name="The Broad Institute Genomics Platform"/>
            <consortium name="The Broad Institute Genome Sequencing Center for Infectious Disease"/>
            <person name="Wu L."/>
            <person name="Ma J."/>
        </authorList>
    </citation>
    <scope>NUCLEOTIDE SEQUENCE [LARGE SCALE GENOMIC DNA]</scope>
    <source>
        <strain evidence="3">JCM 11483</strain>
    </source>
</reference>
<evidence type="ECO:0000313" key="3">
    <source>
        <dbReference type="Proteomes" id="UP001501736"/>
    </source>
</evidence>
<dbReference type="Gene3D" id="3.30.420.40">
    <property type="match status" value="1"/>
</dbReference>
<dbReference type="EMBL" id="BAAAYG010000005">
    <property type="protein sequence ID" value="GAA3284758.1"/>
    <property type="molecule type" value="Genomic_DNA"/>
</dbReference>
<gene>
    <name evidence="2" type="ORF">GCM10020260_15990</name>
</gene>
<proteinExistence type="predicted"/>
<dbReference type="PANTHER" id="PTHR30005:SF13">
    <property type="entry name" value="EXOPOLYPHOSPHATASE 2"/>
    <property type="match status" value="1"/>
</dbReference>
<dbReference type="Gene3D" id="3.30.420.150">
    <property type="entry name" value="Exopolyphosphatase. Domain 2"/>
    <property type="match status" value="1"/>
</dbReference>
<organism evidence="2 3">
    <name type="scientific">Nesterenkonia halobia</name>
    <dbReference type="NCBI Taxonomy" id="37922"/>
    <lineage>
        <taxon>Bacteria</taxon>
        <taxon>Bacillati</taxon>
        <taxon>Actinomycetota</taxon>
        <taxon>Actinomycetes</taxon>
        <taxon>Micrococcales</taxon>
        <taxon>Micrococcaceae</taxon>
        <taxon>Nesterenkonia</taxon>
    </lineage>
</organism>
<evidence type="ECO:0000313" key="2">
    <source>
        <dbReference type="EMBL" id="GAA3284758.1"/>
    </source>
</evidence>
<dbReference type="InterPro" id="IPR043129">
    <property type="entry name" value="ATPase_NBD"/>
</dbReference>
<comment type="caution">
    <text evidence="2">The sequence shown here is derived from an EMBL/GenBank/DDBJ whole genome shotgun (WGS) entry which is preliminary data.</text>
</comment>
<protein>
    <submittedName>
        <fullName evidence="2">Ppx/GppA phosphatase family protein</fullName>
    </submittedName>
</protein>
<name>A0ABP6RFR0_9MICC</name>
<dbReference type="SUPFAM" id="SSF53067">
    <property type="entry name" value="Actin-like ATPase domain"/>
    <property type="match status" value="2"/>
</dbReference>